<feature type="transmembrane region" description="Helical" evidence="1">
    <location>
        <begin position="12"/>
        <end position="33"/>
    </location>
</feature>
<proteinExistence type="predicted"/>
<accession>A0A2A5WDD9</accession>
<evidence type="ECO:0000313" key="3">
    <source>
        <dbReference type="Proteomes" id="UP000219329"/>
    </source>
</evidence>
<keyword evidence="1" id="KW-0812">Transmembrane</keyword>
<keyword evidence="1" id="KW-0472">Membrane</keyword>
<sequence>MIERLQRIATILHRFRALITFLGITSFGVFSLSMFNNPWIDGNVWLIPSLLLLCWSLALFSLLSLFQRIPDKVDKTSPWRKRLSNSFRRGAYGLAGAAFVALSSALLMLTYQLLRAWSMG</sequence>
<evidence type="ECO:0000256" key="1">
    <source>
        <dbReference type="SAM" id="Phobius"/>
    </source>
</evidence>
<dbReference type="AlphaFoldDB" id="A0A2A5WDD9"/>
<evidence type="ECO:0000313" key="2">
    <source>
        <dbReference type="EMBL" id="PDH34510.1"/>
    </source>
</evidence>
<keyword evidence="1" id="KW-1133">Transmembrane helix</keyword>
<comment type="caution">
    <text evidence="2">The sequence shown here is derived from an EMBL/GenBank/DDBJ whole genome shotgun (WGS) entry which is preliminary data.</text>
</comment>
<feature type="transmembrane region" description="Helical" evidence="1">
    <location>
        <begin position="45"/>
        <end position="69"/>
    </location>
</feature>
<dbReference type="Proteomes" id="UP000219329">
    <property type="component" value="Unassembled WGS sequence"/>
</dbReference>
<protein>
    <submittedName>
        <fullName evidence="2">Uncharacterized protein</fullName>
    </submittedName>
</protein>
<reference evidence="2 3" key="1">
    <citation type="submission" date="2017-08" db="EMBL/GenBank/DDBJ databases">
        <title>Fine stratification of microbial communities through a metagenomic profile of the photic zone.</title>
        <authorList>
            <person name="Haro-Moreno J.M."/>
            <person name="Lopez-Perez M."/>
            <person name="De La Torre J."/>
            <person name="Picazo A."/>
            <person name="Camacho A."/>
            <person name="Rodriguez-Valera F."/>
        </authorList>
    </citation>
    <scope>NUCLEOTIDE SEQUENCE [LARGE SCALE GENOMIC DNA]</scope>
    <source>
        <strain evidence="2">MED-G28</strain>
    </source>
</reference>
<organism evidence="2 3">
    <name type="scientific">OM182 bacterium MED-G28</name>
    <dbReference type="NCBI Taxonomy" id="1986256"/>
    <lineage>
        <taxon>Bacteria</taxon>
        <taxon>Pseudomonadati</taxon>
        <taxon>Pseudomonadota</taxon>
        <taxon>Gammaproteobacteria</taxon>
        <taxon>OMG group</taxon>
        <taxon>OM182 clade</taxon>
    </lineage>
</organism>
<feature type="transmembrane region" description="Helical" evidence="1">
    <location>
        <begin position="90"/>
        <end position="114"/>
    </location>
</feature>
<dbReference type="EMBL" id="NTJZ01000003">
    <property type="protein sequence ID" value="PDH34510.1"/>
    <property type="molecule type" value="Genomic_DNA"/>
</dbReference>
<gene>
    <name evidence="2" type="ORF">CNF02_03895</name>
</gene>
<name>A0A2A5WDD9_9GAMM</name>